<evidence type="ECO:0000313" key="4">
    <source>
        <dbReference type="EMBL" id="AIL97277.1"/>
    </source>
</evidence>
<dbReference type="PANTHER" id="PTHR43736">
    <property type="entry name" value="ADP-RIBOSE PYROPHOSPHATASE"/>
    <property type="match status" value="1"/>
</dbReference>
<dbReference type="OrthoDB" id="9814308at2"/>
<dbReference type="CDD" id="cd18879">
    <property type="entry name" value="NUDIX_Hydrolase"/>
    <property type="match status" value="1"/>
</dbReference>
<dbReference type="STRING" id="401472.CUREI_08175"/>
<dbReference type="HOGENOM" id="CLU_037162_7_3_11"/>
<accession>A0A077HRH1</accession>
<comment type="similarity">
    <text evidence="1">Belongs to the Nudix hydrolase family.</text>
</comment>
<dbReference type="PROSITE" id="PS00893">
    <property type="entry name" value="NUDIX_BOX"/>
    <property type="match status" value="1"/>
</dbReference>
<protein>
    <submittedName>
        <fullName evidence="4">DNA mismatch repair protein MutT</fullName>
    </submittedName>
</protein>
<dbReference type="PANTHER" id="PTHR43736:SF1">
    <property type="entry name" value="DIHYDRONEOPTERIN TRIPHOSPHATE DIPHOSPHATASE"/>
    <property type="match status" value="1"/>
</dbReference>
<evidence type="ECO:0000259" key="3">
    <source>
        <dbReference type="PROSITE" id="PS51462"/>
    </source>
</evidence>
<dbReference type="GO" id="GO:0016787">
    <property type="term" value="F:hydrolase activity"/>
    <property type="evidence" value="ECO:0007669"/>
    <property type="project" value="UniProtKB-KW"/>
</dbReference>
<reference evidence="4 5" key="1">
    <citation type="submission" date="2014-08" db="EMBL/GenBank/DDBJ databases">
        <title>Complete genome sequence of Corynebacterium ureicelerivorans DSM 45051, a lipophilic and urea-splitting isolate from a blood culture of a septicaemia patient.</title>
        <authorList>
            <person name="Tippelt A."/>
            <person name="Albersmeier A."/>
            <person name="Brinkrolf K."/>
            <person name="Ruckert C."/>
            <person name="Tauch A."/>
        </authorList>
    </citation>
    <scope>NUCLEOTIDE SEQUENCE [LARGE SCALE GENOMIC DNA]</scope>
    <source>
        <strain evidence="4 5">IMMIB RIV-2301</strain>
    </source>
</reference>
<keyword evidence="2" id="KW-0378">Hydrolase</keyword>
<evidence type="ECO:0000256" key="2">
    <source>
        <dbReference type="ARBA" id="ARBA00022801"/>
    </source>
</evidence>
<dbReference type="Gene3D" id="3.90.79.10">
    <property type="entry name" value="Nucleoside Triphosphate Pyrophosphohydrolase"/>
    <property type="match status" value="1"/>
</dbReference>
<evidence type="ECO:0000256" key="1">
    <source>
        <dbReference type="ARBA" id="ARBA00005582"/>
    </source>
</evidence>
<dbReference type="KEGG" id="cuv:CUREI_08175"/>
<organism evidence="4 5">
    <name type="scientific">Corynebacterium ureicelerivorans</name>
    <dbReference type="NCBI Taxonomy" id="401472"/>
    <lineage>
        <taxon>Bacteria</taxon>
        <taxon>Bacillati</taxon>
        <taxon>Actinomycetota</taxon>
        <taxon>Actinomycetes</taxon>
        <taxon>Mycobacteriales</taxon>
        <taxon>Corynebacteriaceae</taxon>
        <taxon>Corynebacterium</taxon>
    </lineage>
</organism>
<dbReference type="SUPFAM" id="SSF55811">
    <property type="entry name" value="Nudix"/>
    <property type="match status" value="1"/>
</dbReference>
<dbReference type="InterPro" id="IPR000086">
    <property type="entry name" value="NUDIX_hydrolase_dom"/>
</dbReference>
<proteinExistence type="inferred from homology"/>
<name>A0A077HRH1_9CORY</name>
<dbReference type="Pfam" id="PF00293">
    <property type="entry name" value="NUDIX"/>
    <property type="match status" value="1"/>
</dbReference>
<dbReference type="InterPro" id="IPR015797">
    <property type="entry name" value="NUDIX_hydrolase-like_dom_sf"/>
</dbReference>
<feature type="domain" description="Nudix hydrolase" evidence="3">
    <location>
        <begin position="19"/>
        <end position="158"/>
    </location>
</feature>
<dbReference type="EMBL" id="CP009215">
    <property type="protein sequence ID" value="AIL97277.1"/>
    <property type="molecule type" value="Genomic_DNA"/>
</dbReference>
<dbReference type="PROSITE" id="PS51462">
    <property type="entry name" value="NUDIX"/>
    <property type="match status" value="1"/>
</dbReference>
<dbReference type="InterPro" id="IPR020084">
    <property type="entry name" value="NUDIX_hydrolase_CS"/>
</dbReference>
<gene>
    <name evidence="4" type="ORF">CUREI_08175</name>
</gene>
<dbReference type="RefSeq" id="WP_038612468.1">
    <property type="nucleotide sequence ID" value="NZ_CP009215.1"/>
</dbReference>
<keyword evidence="5" id="KW-1185">Reference proteome</keyword>
<evidence type="ECO:0000313" key="5">
    <source>
        <dbReference type="Proteomes" id="UP000028939"/>
    </source>
</evidence>
<dbReference type="AlphaFoldDB" id="A0A077HRH1"/>
<dbReference type="Proteomes" id="UP000028939">
    <property type="component" value="Chromosome"/>
</dbReference>
<sequence>MPIPEFIVETRKKIGTDLMWVPSVCAVVLRDSTVDSPWAVPDVLLVRRADNGQWTPVTGIVDPGEEPHAAAVREVLEETGVKVTAAAILGVGSHGPVTHSNGDQASYMTVQIRCEPLDPSVEPAVGDDENTEAGWFPVSQMPVTDPKWRLAIGDAAAQRRHPGSFAPRMGLSKR</sequence>